<feature type="domain" description="DDE-1" evidence="1">
    <location>
        <begin position="2"/>
        <end position="104"/>
    </location>
</feature>
<dbReference type="InterPro" id="IPR004875">
    <property type="entry name" value="DDE_SF_endonuclease_dom"/>
</dbReference>
<proteinExistence type="predicted"/>
<dbReference type="GO" id="GO:0003677">
    <property type="term" value="F:DNA binding"/>
    <property type="evidence" value="ECO:0007669"/>
    <property type="project" value="TreeGrafter"/>
</dbReference>
<evidence type="ECO:0000259" key="1">
    <source>
        <dbReference type="Pfam" id="PF03184"/>
    </source>
</evidence>
<keyword evidence="3" id="KW-1185">Reference proteome</keyword>
<accession>A0A2J7PVL5</accession>
<dbReference type="PANTHER" id="PTHR19303:SF27">
    <property type="entry name" value="HTH CENPB-TYPE DOMAIN-CONTAINING PROTEIN"/>
    <property type="match status" value="1"/>
</dbReference>
<reference evidence="2 3" key="1">
    <citation type="submission" date="2017-12" db="EMBL/GenBank/DDBJ databases">
        <title>Hemimetabolous genomes reveal molecular basis of termite eusociality.</title>
        <authorList>
            <person name="Harrison M.C."/>
            <person name="Jongepier E."/>
            <person name="Robertson H.M."/>
            <person name="Arning N."/>
            <person name="Bitard-Feildel T."/>
            <person name="Chao H."/>
            <person name="Childers C.P."/>
            <person name="Dinh H."/>
            <person name="Doddapaneni H."/>
            <person name="Dugan S."/>
            <person name="Gowin J."/>
            <person name="Greiner C."/>
            <person name="Han Y."/>
            <person name="Hu H."/>
            <person name="Hughes D.S.T."/>
            <person name="Huylmans A.-K."/>
            <person name="Kemena C."/>
            <person name="Kremer L.P.M."/>
            <person name="Lee S.L."/>
            <person name="Lopez-Ezquerra A."/>
            <person name="Mallet L."/>
            <person name="Monroy-Kuhn J.M."/>
            <person name="Moser A."/>
            <person name="Murali S.C."/>
            <person name="Muzny D.M."/>
            <person name="Otani S."/>
            <person name="Piulachs M.-D."/>
            <person name="Poelchau M."/>
            <person name="Qu J."/>
            <person name="Schaub F."/>
            <person name="Wada-Katsumata A."/>
            <person name="Worley K.C."/>
            <person name="Xie Q."/>
            <person name="Ylla G."/>
            <person name="Poulsen M."/>
            <person name="Gibbs R.A."/>
            <person name="Schal C."/>
            <person name="Richards S."/>
            <person name="Belles X."/>
            <person name="Korb J."/>
            <person name="Bornberg-Bauer E."/>
        </authorList>
    </citation>
    <scope>NUCLEOTIDE SEQUENCE [LARGE SCALE GENOMIC DNA]</scope>
    <source>
        <tissue evidence="2">Whole body</tissue>
    </source>
</reference>
<dbReference type="Pfam" id="PF03184">
    <property type="entry name" value="DDE_1"/>
    <property type="match status" value="1"/>
</dbReference>
<dbReference type="Gene3D" id="3.30.420.10">
    <property type="entry name" value="Ribonuclease H-like superfamily/Ribonuclease H"/>
    <property type="match status" value="1"/>
</dbReference>
<dbReference type="InParanoid" id="A0A2J7PVL5"/>
<dbReference type="STRING" id="105785.A0A2J7PVL5"/>
<dbReference type="Proteomes" id="UP000235965">
    <property type="component" value="Unassembled WGS sequence"/>
</dbReference>
<dbReference type="InterPro" id="IPR036397">
    <property type="entry name" value="RNaseH_sf"/>
</dbReference>
<dbReference type="InterPro" id="IPR050863">
    <property type="entry name" value="CenT-Element_Derived"/>
</dbReference>
<sequence>MWRSNNKAWVTRDLFTDWINEVFGPSVKKYLLEMNLPLHVLLVMDNAPAHPPDLQDDLLEEFKFIKIQFLPPNTTPLLQPMDQQVISNFKKLYTKALFEHCFEVTEGTNLTLKRVLEISLPHRCLPQDDRKGVGRGYQEDPHFCLEEALAGECWRM</sequence>
<comment type="caution">
    <text evidence="2">The sequence shown here is derived from an EMBL/GenBank/DDBJ whole genome shotgun (WGS) entry which is preliminary data.</text>
</comment>
<name>A0A2J7PVL5_9NEOP</name>
<evidence type="ECO:0000313" key="3">
    <source>
        <dbReference type="Proteomes" id="UP000235965"/>
    </source>
</evidence>
<gene>
    <name evidence="2" type="ORF">B7P43_G10240</name>
</gene>
<dbReference type="AlphaFoldDB" id="A0A2J7PVL5"/>
<dbReference type="GO" id="GO:0005634">
    <property type="term" value="C:nucleus"/>
    <property type="evidence" value="ECO:0007669"/>
    <property type="project" value="TreeGrafter"/>
</dbReference>
<dbReference type="EMBL" id="NEVH01020948">
    <property type="protein sequence ID" value="PNF20376.1"/>
    <property type="molecule type" value="Genomic_DNA"/>
</dbReference>
<protein>
    <recommendedName>
        <fullName evidence="1">DDE-1 domain-containing protein</fullName>
    </recommendedName>
</protein>
<evidence type="ECO:0000313" key="2">
    <source>
        <dbReference type="EMBL" id="PNF20376.1"/>
    </source>
</evidence>
<organism evidence="2 3">
    <name type="scientific">Cryptotermes secundus</name>
    <dbReference type="NCBI Taxonomy" id="105785"/>
    <lineage>
        <taxon>Eukaryota</taxon>
        <taxon>Metazoa</taxon>
        <taxon>Ecdysozoa</taxon>
        <taxon>Arthropoda</taxon>
        <taxon>Hexapoda</taxon>
        <taxon>Insecta</taxon>
        <taxon>Pterygota</taxon>
        <taxon>Neoptera</taxon>
        <taxon>Polyneoptera</taxon>
        <taxon>Dictyoptera</taxon>
        <taxon>Blattodea</taxon>
        <taxon>Blattoidea</taxon>
        <taxon>Termitoidae</taxon>
        <taxon>Kalotermitidae</taxon>
        <taxon>Cryptotermitinae</taxon>
        <taxon>Cryptotermes</taxon>
    </lineage>
</organism>
<dbReference type="PANTHER" id="PTHR19303">
    <property type="entry name" value="TRANSPOSON"/>
    <property type="match status" value="1"/>
</dbReference>